<proteinExistence type="predicted"/>
<dbReference type="EMBL" id="KV424063">
    <property type="protein sequence ID" value="KZT52529.1"/>
    <property type="molecule type" value="Genomic_DNA"/>
</dbReference>
<organism evidence="1 2">
    <name type="scientific">Calocera cornea HHB12733</name>
    <dbReference type="NCBI Taxonomy" id="1353952"/>
    <lineage>
        <taxon>Eukaryota</taxon>
        <taxon>Fungi</taxon>
        <taxon>Dikarya</taxon>
        <taxon>Basidiomycota</taxon>
        <taxon>Agaricomycotina</taxon>
        <taxon>Dacrymycetes</taxon>
        <taxon>Dacrymycetales</taxon>
        <taxon>Dacrymycetaceae</taxon>
        <taxon>Calocera</taxon>
    </lineage>
</organism>
<evidence type="ECO:0000313" key="2">
    <source>
        <dbReference type="Proteomes" id="UP000076842"/>
    </source>
</evidence>
<dbReference type="STRING" id="1353952.A0A165DCU8"/>
<gene>
    <name evidence="1" type="ORF">CALCODRAFT_502154</name>
</gene>
<name>A0A165DCU8_9BASI</name>
<sequence length="159" mass="17715">MAIDFIHGEPNVVLVPEGTKPTFAPGSRFNIRDSYGRYTSSEAGRFTIRLGQGSAKYVFQVVLNRLETAELKHGVEYASVRRSWCWTEVINSSIGHGIRVIAHGACRTRSTWTFAIRSLAVQTYAYIHMSMVPRPSQPKATACSFTHSQRQVHGAVWGS</sequence>
<dbReference type="InParanoid" id="A0A165DCU8"/>
<reference evidence="1 2" key="1">
    <citation type="journal article" date="2016" name="Mol. Biol. Evol.">
        <title>Comparative Genomics of Early-Diverging Mushroom-Forming Fungi Provides Insights into the Origins of Lignocellulose Decay Capabilities.</title>
        <authorList>
            <person name="Nagy L.G."/>
            <person name="Riley R."/>
            <person name="Tritt A."/>
            <person name="Adam C."/>
            <person name="Daum C."/>
            <person name="Floudas D."/>
            <person name="Sun H."/>
            <person name="Yadav J.S."/>
            <person name="Pangilinan J."/>
            <person name="Larsson K.H."/>
            <person name="Matsuura K."/>
            <person name="Barry K."/>
            <person name="Labutti K."/>
            <person name="Kuo R."/>
            <person name="Ohm R.A."/>
            <person name="Bhattacharya S.S."/>
            <person name="Shirouzu T."/>
            <person name="Yoshinaga Y."/>
            <person name="Martin F.M."/>
            <person name="Grigoriev I.V."/>
            <person name="Hibbett D.S."/>
        </authorList>
    </citation>
    <scope>NUCLEOTIDE SEQUENCE [LARGE SCALE GENOMIC DNA]</scope>
    <source>
        <strain evidence="1 2">HHB12733</strain>
    </source>
</reference>
<keyword evidence="2" id="KW-1185">Reference proteome</keyword>
<evidence type="ECO:0000313" key="1">
    <source>
        <dbReference type="EMBL" id="KZT52529.1"/>
    </source>
</evidence>
<dbReference type="AlphaFoldDB" id="A0A165DCU8"/>
<protein>
    <submittedName>
        <fullName evidence="1">Uncharacterized protein</fullName>
    </submittedName>
</protein>
<accession>A0A165DCU8</accession>
<dbReference type="Proteomes" id="UP000076842">
    <property type="component" value="Unassembled WGS sequence"/>
</dbReference>